<dbReference type="InterPro" id="IPR039425">
    <property type="entry name" value="RNA_pol_sigma-70-like"/>
</dbReference>
<evidence type="ECO:0000256" key="3">
    <source>
        <dbReference type="ARBA" id="ARBA00023082"/>
    </source>
</evidence>
<dbReference type="Proteomes" id="UP000199021">
    <property type="component" value="Unassembled WGS sequence"/>
</dbReference>
<evidence type="ECO:0000259" key="6">
    <source>
        <dbReference type="Pfam" id="PF08281"/>
    </source>
</evidence>
<dbReference type="InterPro" id="IPR013249">
    <property type="entry name" value="RNA_pol_sigma70_r4_t2"/>
</dbReference>
<dbReference type="InterPro" id="IPR007627">
    <property type="entry name" value="RNA_pol_sigma70_r2"/>
</dbReference>
<evidence type="ECO:0000256" key="1">
    <source>
        <dbReference type="ARBA" id="ARBA00010641"/>
    </source>
</evidence>
<dbReference type="InParanoid" id="A0A1H9KEC8"/>
<name>A0A1H9KEC8_9BACT</name>
<dbReference type="SUPFAM" id="SSF88659">
    <property type="entry name" value="Sigma3 and sigma4 domains of RNA polymerase sigma factors"/>
    <property type="match status" value="1"/>
</dbReference>
<evidence type="ECO:0000313" key="7">
    <source>
        <dbReference type="EMBL" id="SEQ97471.1"/>
    </source>
</evidence>
<sequence length="169" mass="20210">MTNQEFTQELNKLERLLFSFALRLTSNRADAEDLMQETSLRAYRHKEKFAKGTNFKSWVSTIMRNAYINRYRKMKTRRHINNSIENYSYALENTNTVPNQGEHDLRLQELKKMLNSVGDLYSVPFLMFHRGYEYKEIAEKLNIPIGTVKSRIFLARQRMKKMIGQRYQN</sequence>
<feature type="domain" description="RNA polymerase sigma-70 region 2" evidence="5">
    <location>
        <begin position="12"/>
        <end position="73"/>
    </location>
</feature>
<proteinExistence type="inferred from homology"/>
<dbReference type="Pfam" id="PF04542">
    <property type="entry name" value="Sigma70_r2"/>
    <property type="match status" value="1"/>
</dbReference>
<dbReference type="Gene3D" id="1.10.10.10">
    <property type="entry name" value="Winged helix-like DNA-binding domain superfamily/Winged helix DNA-binding domain"/>
    <property type="match status" value="1"/>
</dbReference>
<evidence type="ECO:0000256" key="4">
    <source>
        <dbReference type="ARBA" id="ARBA00023163"/>
    </source>
</evidence>
<keyword evidence="4" id="KW-0804">Transcription</keyword>
<dbReference type="OrthoDB" id="9803470at2"/>
<feature type="domain" description="RNA polymerase sigma factor 70 region 4 type 2" evidence="6">
    <location>
        <begin position="108"/>
        <end position="159"/>
    </location>
</feature>
<accession>A0A1H9KEC8</accession>
<dbReference type="RefSeq" id="WP_090170760.1">
    <property type="nucleotide sequence ID" value="NZ_FOFB01000020.1"/>
</dbReference>
<dbReference type="InterPro" id="IPR036388">
    <property type="entry name" value="WH-like_DNA-bd_sf"/>
</dbReference>
<dbReference type="PANTHER" id="PTHR43133:SF25">
    <property type="entry name" value="RNA POLYMERASE SIGMA FACTOR RFAY-RELATED"/>
    <property type="match status" value="1"/>
</dbReference>
<dbReference type="InterPro" id="IPR013325">
    <property type="entry name" value="RNA_pol_sigma_r2"/>
</dbReference>
<dbReference type="EMBL" id="FOFB01000020">
    <property type="protein sequence ID" value="SEQ97471.1"/>
    <property type="molecule type" value="Genomic_DNA"/>
</dbReference>
<dbReference type="NCBIfam" id="TIGR02937">
    <property type="entry name" value="sigma70-ECF"/>
    <property type="match status" value="1"/>
</dbReference>
<evidence type="ECO:0000256" key="2">
    <source>
        <dbReference type="ARBA" id="ARBA00023015"/>
    </source>
</evidence>
<dbReference type="GO" id="GO:0016987">
    <property type="term" value="F:sigma factor activity"/>
    <property type="evidence" value="ECO:0007669"/>
    <property type="project" value="UniProtKB-KW"/>
</dbReference>
<comment type="similarity">
    <text evidence="1">Belongs to the sigma-70 factor family. ECF subfamily.</text>
</comment>
<evidence type="ECO:0000313" key="8">
    <source>
        <dbReference type="Proteomes" id="UP000199021"/>
    </source>
</evidence>
<dbReference type="Pfam" id="PF08281">
    <property type="entry name" value="Sigma70_r4_2"/>
    <property type="match status" value="1"/>
</dbReference>
<keyword evidence="2" id="KW-0805">Transcription regulation</keyword>
<evidence type="ECO:0000259" key="5">
    <source>
        <dbReference type="Pfam" id="PF04542"/>
    </source>
</evidence>
<dbReference type="InterPro" id="IPR013324">
    <property type="entry name" value="RNA_pol_sigma_r3/r4-like"/>
</dbReference>
<dbReference type="STRING" id="478744.SAMN05444359_12071"/>
<keyword evidence="3" id="KW-0731">Sigma factor</keyword>
<gene>
    <name evidence="7" type="ORF">SAMN05444359_12071</name>
</gene>
<dbReference type="AlphaFoldDB" id="A0A1H9KEC8"/>
<keyword evidence="8" id="KW-1185">Reference proteome</keyword>
<dbReference type="SUPFAM" id="SSF88946">
    <property type="entry name" value="Sigma2 domain of RNA polymerase sigma factors"/>
    <property type="match status" value="1"/>
</dbReference>
<dbReference type="GO" id="GO:0003677">
    <property type="term" value="F:DNA binding"/>
    <property type="evidence" value="ECO:0007669"/>
    <property type="project" value="InterPro"/>
</dbReference>
<reference evidence="8" key="1">
    <citation type="submission" date="2016-10" db="EMBL/GenBank/DDBJ databases">
        <authorList>
            <person name="Varghese N."/>
            <person name="Submissions S."/>
        </authorList>
    </citation>
    <scope>NUCLEOTIDE SEQUENCE [LARGE SCALE GENOMIC DNA]</scope>
    <source>
        <strain evidence="8">DSM 24740</strain>
    </source>
</reference>
<protein>
    <submittedName>
        <fullName evidence="7">RNA polymerase sigma-70 factor, ECF subfamily</fullName>
    </submittedName>
</protein>
<dbReference type="PANTHER" id="PTHR43133">
    <property type="entry name" value="RNA POLYMERASE ECF-TYPE SIGMA FACTO"/>
    <property type="match status" value="1"/>
</dbReference>
<dbReference type="InterPro" id="IPR014284">
    <property type="entry name" value="RNA_pol_sigma-70_dom"/>
</dbReference>
<organism evidence="7 8">
    <name type="scientific">Neolewinella agarilytica</name>
    <dbReference type="NCBI Taxonomy" id="478744"/>
    <lineage>
        <taxon>Bacteria</taxon>
        <taxon>Pseudomonadati</taxon>
        <taxon>Bacteroidota</taxon>
        <taxon>Saprospiria</taxon>
        <taxon>Saprospirales</taxon>
        <taxon>Lewinellaceae</taxon>
        <taxon>Neolewinella</taxon>
    </lineage>
</organism>
<dbReference type="GO" id="GO:0006352">
    <property type="term" value="P:DNA-templated transcription initiation"/>
    <property type="evidence" value="ECO:0007669"/>
    <property type="project" value="InterPro"/>
</dbReference>
<dbReference type="Gene3D" id="1.10.1740.10">
    <property type="match status" value="1"/>
</dbReference>